<evidence type="ECO:0000313" key="10">
    <source>
        <dbReference type="EMBL" id="UOO88905.1"/>
    </source>
</evidence>
<dbReference type="InterPro" id="IPR051156">
    <property type="entry name" value="Mito/Outer_Membr_Metalloprot"/>
</dbReference>
<keyword evidence="2" id="KW-0479">Metal-binding</keyword>
<evidence type="ECO:0000256" key="4">
    <source>
        <dbReference type="ARBA" id="ARBA00022833"/>
    </source>
</evidence>
<evidence type="ECO:0000259" key="9">
    <source>
        <dbReference type="Pfam" id="PF01435"/>
    </source>
</evidence>
<dbReference type="Gene3D" id="3.30.2010.10">
    <property type="entry name" value="Metalloproteases ('zincins'), catalytic domain"/>
    <property type="match status" value="1"/>
</dbReference>
<dbReference type="PANTHER" id="PTHR22726:SF8">
    <property type="entry name" value="METALLOPROTEASE YCAL"/>
    <property type="match status" value="1"/>
</dbReference>
<keyword evidence="5 6" id="KW-0482">Metalloprotease</keyword>
<sequence length="253" mass="27170">MNVKLTAALLCSSVFLGACANNMTTGDMLSLGASGMQALTLSDSQLRDTANLSCAQMDKANSVAAAGSKYNQRLNNIKKGLPTSIDGVALNYKVYQTRDINAWAMPNGCIRVYSGLMDMMTDDEVRGVLGHEIGHVQLGHSKNRFRVAALASLGREVLAKSGNSTIANLNASELGDLSEKFLNAQFSQKQESDADDYSYNLLVSKGLSPKPLATSFEKLSKMSGGKGSVFDSHPGSDKRAQRIYERMAKDGKK</sequence>
<organism evidence="10 11">
    <name type="scientific">Vitreoscilla massiliensis</name>
    <dbReference type="NCBI Taxonomy" id="1689272"/>
    <lineage>
        <taxon>Bacteria</taxon>
        <taxon>Pseudomonadati</taxon>
        <taxon>Pseudomonadota</taxon>
        <taxon>Betaproteobacteria</taxon>
        <taxon>Neisseriales</taxon>
        <taxon>Neisseriaceae</taxon>
        <taxon>Vitreoscilla</taxon>
    </lineage>
</organism>
<dbReference type="PROSITE" id="PS51257">
    <property type="entry name" value="PROKAR_LIPOPROTEIN"/>
    <property type="match status" value="1"/>
</dbReference>
<evidence type="ECO:0000313" key="11">
    <source>
        <dbReference type="Proteomes" id="UP000832011"/>
    </source>
</evidence>
<evidence type="ECO:0000256" key="5">
    <source>
        <dbReference type="ARBA" id="ARBA00023049"/>
    </source>
</evidence>
<proteinExistence type="inferred from homology"/>
<keyword evidence="1 6" id="KW-0645">Protease</keyword>
<feature type="domain" description="Peptidase M48" evidence="9">
    <location>
        <begin position="94"/>
        <end position="246"/>
    </location>
</feature>
<feature type="region of interest" description="Disordered" evidence="7">
    <location>
        <begin position="221"/>
        <end position="240"/>
    </location>
</feature>
<dbReference type="CDD" id="cd07334">
    <property type="entry name" value="M48C_loiP_like"/>
    <property type="match status" value="1"/>
</dbReference>
<reference evidence="10 11" key="1">
    <citation type="journal article" date="2022" name="Res Sq">
        <title>Evolution of multicellular longitudinally dividing oral cavity symbionts (Neisseriaceae).</title>
        <authorList>
            <person name="Nyongesa S."/>
            <person name="Weber P."/>
            <person name="Bernet E."/>
            <person name="Pullido F."/>
            <person name="Nieckarz M."/>
            <person name="Delaby M."/>
            <person name="Nieves C."/>
            <person name="Viehboeck T."/>
            <person name="Krause N."/>
            <person name="Rivera-Millot A."/>
            <person name="Nakamura A."/>
            <person name="Vischer N."/>
            <person name="VanNieuwenhze M."/>
            <person name="Brun Y."/>
            <person name="Cava F."/>
            <person name="Bulgheresi S."/>
            <person name="Veyrier F."/>
        </authorList>
    </citation>
    <scope>NUCLEOTIDE SEQUENCE [LARGE SCALE GENOMIC DNA]</scope>
    <source>
        <strain evidence="10 11">SN4</strain>
    </source>
</reference>
<name>A0ABY4E288_9NEIS</name>
<gene>
    <name evidence="10" type="ORF">LVJ82_15820</name>
</gene>
<accession>A0ABY4E288</accession>
<keyword evidence="4 6" id="KW-0862">Zinc</keyword>
<evidence type="ECO:0000256" key="2">
    <source>
        <dbReference type="ARBA" id="ARBA00022723"/>
    </source>
</evidence>
<protein>
    <submittedName>
        <fullName evidence="10">M48 family metallopeptidase</fullName>
    </submittedName>
</protein>
<dbReference type="PANTHER" id="PTHR22726">
    <property type="entry name" value="METALLOENDOPEPTIDASE OMA1"/>
    <property type="match status" value="1"/>
</dbReference>
<dbReference type="EMBL" id="CP091511">
    <property type="protein sequence ID" value="UOO88905.1"/>
    <property type="molecule type" value="Genomic_DNA"/>
</dbReference>
<feature type="signal peptide" evidence="8">
    <location>
        <begin position="1"/>
        <end position="20"/>
    </location>
</feature>
<comment type="cofactor">
    <cofactor evidence="6">
        <name>Zn(2+)</name>
        <dbReference type="ChEBI" id="CHEBI:29105"/>
    </cofactor>
    <text evidence="6">Binds 1 zinc ion per subunit.</text>
</comment>
<evidence type="ECO:0000256" key="1">
    <source>
        <dbReference type="ARBA" id="ARBA00022670"/>
    </source>
</evidence>
<dbReference type="Pfam" id="PF01435">
    <property type="entry name" value="Peptidase_M48"/>
    <property type="match status" value="1"/>
</dbReference>
<dbReference type="InterPro" id="IPR001915">
    <property type="entry name" value="Peptidase_M48"/>
</dbReference>
<evidence type="ECO:0000256" key="7">
    <source>
        <dbReference type="SAM" id="MobiDB-lite"/>
    </source>
</evidence>
<comment type="similarity">
    <text evidence="6">Belongs to the peptidase M48 family.</text>
</comment>
<evidence type="ECO:0000256" key="8">
    <source>
        <dbReference type="SAM" id="SignalP"/>
    </source>
</evidence>
<keyword evidence="3 6" id="KW-0378">Hydrolase</keyword>
<feature type="chain" id="PRO_5045739372" evidence="8">
    <location>
        <begin position="21"/>
        <end position="253"/>
    </location>
</feature>
<keyword evidence="11" id="KW-1185">Reference proteome</keyword>
<dbReference type="Proteomes" id="UP000832011">
    <property type="component" value="Chromosome"/>
</dbReference>
<dbReference type="RefSeq" id="WP_058357415.1">
    <property type="nucleotide sequence ID" value="NZ_CABKVG010000010.1"/>
</dbReference>
<keyword evidence="8" id="KW-0732">Signal</keyword>
<evidence type="ECO:0000256" key="3">
    <source>
        <dbReference type="ARBA" id="ARBA00022801"/>
    </source>
</evidence>
<evidence type="ECO:0000256" key="6">
    <source>
        <dbReference type="RuleBase" id="RU003983"/>
    </source>
</evidence>